<comment type="caution">
    <text evidence="2">The sequence shown here is derived from an EMBL/GenBank/DDBJ whole genome shotgun (WGS) entry which is preliminary data.</text>
</comment>
<name>A0A2P4XG19_9STRA</name>
<accession>A0A2P4XG19</accession>
<organism evidence="2 3">
    <name type="scientific">Phytophthora palmivora</name>
    <dbReference type="NCBI Taxonomy" id="4796"/>
    <lineage>
        <taxon>Eukaryota</taxon>
        <taxon>Sar</taxon>
        <taxon>Stramenopiles</taxon>
        <taxon>Oomycota</taxon>
        <taxon>Peronosporomycetes</taxon>
        <taxon>Peronosporales</taxon>
        <taxon>Peronosporaceae</taxon>
        <taxon>Phytophthora</taxon>
    </lineage>
</organism>
<dbReference type="EMBL" id="NCKW01011093">
    <property type="protein sequence ID" value="POM64491.1"/>
    <property type="molecule type" value="Genomic_DNA"/>
</dbReference>
<gene>
    <name evidence="2" type="ORF">PHPALM_19970</name>
</gene>
<dbReference type="Proteomes" id="UP000237271">
    <property type="component" value="Unassembled WGS sequence"/>
</dbReference>
<feature type="compositionally biased region" description="Acidic residues" evidence="1">
    <location>
        <begin position="54"/>
        <end position="71"/>
    </location>
</feature>
<evidence type="ECO:0000313" key="2">
    <source>
        <dbReference type="EMBL" id="POM64491.1"/>
    </source>
</evidence>
<evidence type="ECO:0000256" key="1">
    <source>
        <dbReference type="SAM" id="MobiDB-lite"/>
    </source>
</evidence>
<keyword evidence="3" id="KW-1185">Reference proteome</keyword>
<reference evidence="2 3" key="1">
    <citation type="journal article" date="2017" name="Genome Biol. Evol.">
        <title>Phytophthora megakarya and P. palmivora, closely related causal agents of cacao black pod rot, underwent increases in genome sizes and gene numbers by different mechanisms.</title>
        <authorList>
            <person name="Ali S.S."/>
            <person name="Shao J."/>
            <person name="Lary D.J."/>
            <person name="Kronmiller B."/>
            <person name="Shen D."/>
            <person name="Strem M.D."/>
            <person name="Amoako-Attah I."/>
            <person name="Akrofi A.Y."/>
            <person name="Begoude B.A."/>
            <person name="Ten Hoopen G.M."/>
            <person name="Coulibaly K."/>
            <person name="Kebe B.I."/>
            <person name="Melnick R.L."/>
            <person name="Guiltinan M.J."/>
            <person name="Tyler B.M."/>
            <person name="Meinhardt L.W."/>
            <person name="Bailey B.A."/>
        </authorList>
    </citation>
    <scope>NUCLEOTIDE SEQUENCE [LARGE SCALE GENOMIC DNA]</scope>
    <source>
        <strain evidence="3">sbr112.9</strain>
    </source>
</reference>
<dbReference type="AlphaFoldDB" id="A0A2P4XG19"/>
<evidence type="ECO:0000313" key="3">
    <source>
        <dbReference type="Proteomes" id="UP000237271"/>
    </source>
</evidence>
<sequence length="89" mass="10294">MKQTGFAITEEMMMRGVQVEDLIEKACPFYERMNAMFWAQANVEPVSQMYEPVPSEDEDMTVGDNASDSDETAQLQWGKCKLQDRSYRQ</sequence>
<proteinExistence type="predicted"/>
<protein>
    <submittedName>
        <fullName evidence="2">Uncharacterized protein</fullName>
    </submittedName>
</protein>
<dbReference type="OrthoDB" id="118685at2759"/>
<feature type="region of interest" description="Disordered" evidence="1">
    <location>
        <begin position="53"/>
        <end position="75"/>
    </location>
</feature>